<dbReference type="EMBL" id="KZ805633">
    <property type="protein sequence ID" value="PVH92919.1"/>
    <property type="molecule type" value="Genomic_DNA"/>
</dbReference>
<sequence>MTTLLHRISHPAPSPTFPSPVALGLCAASFTALLIWTSVRTSFNSDSPRSIPSPASSQIPELPEDQIKSLPYPPNALPGSRHVDSPYGRTRVYEWGPENGPRILLIHGISTPSIALADLAHRLVAEGYRVLLFDLFGRGYSSAPCSQAHRYDSALYMSQILLCIQSSPVPWPSFTIIGYSLGGAIAADFTSYLPNLVEGLVLVASGGLIRTKHISWKSRILYSTAGFIPESLIKRLVTRRLWTGPQAARSIEPEPDLSAVSSNPDEPRAGGLRSHAVYTSSQLRLLPGNDYSTVSNVVDWQILHHKGFVPAFISSIRYAPIHNQHHRWKVLAENISTKAGKLREVWLVLGETDPIIIADEMVEDAKAILGDNLKLKIVKGAAHEVAIDSASEIVEIIKTLQ</sequence>
<organism evidence="3 4">
    <name type="scientific">Periconia macrospinosa</name>
    <dbReference type="NCBI Taxonomy" id="97972"/>
    <lineage>
        <taxon>Eukaryota</taxon>
        <taxon>Fungi</taxon>
        <taxon>Dikarya</taxon>
        <taxon>Ascomycota</taxon>
        <taxon>Pezizomycotina</taxon>
        <taxon>Dothideomycetes</taxon>
        <taxon>Pleosporomycetidae</taxon>
        <taxon>Pleosporales</taxon>
        <taxon>Massarineae</taxon>
        <taxon>Periconiaceae</taxon>
        <taxon>Periconia</taxon>
    </lineage>
</organism>
<keyword evidence="3" id="KW-0378">Hydrolase</keyword>
<protein>
    <submittedName>
        <fullName evidence="3">Alpha/beta-hydrolase</fullName>
    </submittedName>
</protein>
<dbReference type="AlphaFoldDB" id="A0A2V1D6Z4"/>
<dbReference type="InterPro" id="IPR050228">
    <property type="entry name" value="Carboxylesterase_BioH"/>
</dbReference>
<dbReference type="InterPro" id="IPR000073">
    <property type="entry name" value="AB_hydrolase_1"/>
</dbReference>
<dbReference type="PANTHER" id="PTHR43194:SF2">
    <property type="entry name" value="PEROXISOMAL MEMBRANE PROTEIN LPX1"/>
    <property type="match status" value="1"/>
</dbReference>
<gene>
    <name evidence="3" type="ORF">DM02DRAFT_259307</name>
</gene>
<accession>A0A2V1D6Z4</accession>
<name>A0A2V1D6Z4_9PLEO</name>
<dbReference type="STRING" id="97972.A0A2V1D6Z4"/>
<dbReference type="Pfam" id="PF00561">
    <property type="entry name" value="Abhydrolase_1"/>
    <property type="match status" value="1"/>
</dbReference>
<proteinExistence type="predicted"/>
<dbReference type="GO" id="GO:0016787">
    <property type="term" value="F:hydrolase activity"/>
    <property type="evidence" value="ECO:0007669"/>
    <property type="project" value="UniProtKB-KW"/>
</dbReference>
<evidence type="ECO:0000313" key="4">
    <source>
        <dbReference type="Proteomes" id="UP000244855"/>
    </source>
</evidence>
<evidence type="ECO:0000313" key="3">
    <source>
        <dbReference type="EMBL" id="PVH92919.1"/>
    </source>
</evidence>
<dbReference type="Proteomes" id="UP000244855">
    <property type="component" value="Unassembled WGS sequence"/>
</dbReference>
<dbReference type="SUPFAM" id="SSF53474">
    <property type="entry name" value="alpha/beta-Hydrolases"/>
    <property type="match status" value="1"/>
</dbReference>
<dbReference type="InterPro" id="IPR029058">
    <property type="entry name" value="AB_hydrolase_fold"/>
</dbReference>
<evidence type="ECO:0000256" key="1">
    <source>
        <dbReference type="SAM" id="MobiDB-lite"/>
    </source>
</evidence>
<feature type="domain" description="AB hydrolase-1" evidence="2">
    <location>
        <begin position="101"/>
        <end position="211"/>
    </location>
</feature>
<dbReference type="Gene3D" id="3.40.50.1820">
    <property type="entry name" value="alpha/beta hydrolase"/>
    <property type="match status" value="1"/>
</dbReference>
<dbReference type="PRINTS" id="PR00111">
    <property type="entry name" value="ABHYDROLASE"/>
</dbReference>
<evidence type="ECO:0000259" key="2">
    <source>
        <dbReference type="Pfam" id="PF00561"/>
    </source>
</evidence>
<dbReference type="OrthoDB" id="408373at2759"/>
<feature type="region of interest" description="Disordered" evidence="1">
    <location>
        <begin position="252"/>
        <end position="271"/>
    </location>
</feature>
<keyword evidence="4" id="KW-1185">Reference proteome</keyword>
<dbReference type="PANTHER" id="PTHR43194">
    <property type="entry name" value="HYDROLASE ALPHA/BETA FOLD FAMILY"/>
    <property type="match status" value="1"/>
</dbReference>
<reference evidence="3 4" key="1">
    <citation type="journal article" date="2018" name="Sci. Rep.">
        <title>Comparative genomics provides insights into the lifestyle and reveals functional heterogeneity of dark septate endophytic fungi.</title>
        <authorList>
            <person name="Knapp D.G."/>
            <person name="Nemeth J.B."/>
            <person name="Barry K."/>
            <person name="Hainaut M."/>
            <person name="Henrissat B."/>
            <person name="Johnson J."/>
            <person name="Kuo A."/>
            <person name="Lim J.H.P."/>
            <person name="Lipzen A."/>
            <person name="Nolan M."/>
            <person name="Ohm R.A."/>
            <person name="Tamas L."/>
            <person name="Grigoriev I.V."/>
            <person name="Spatafora J.W."/>
            <person name="Nagy L.G."/>
            <person name="Kovacs G.M."/>
        </authorList>
    </citation>
    <scope>NUCLEOTIDE SEQUENCE [LARGE SCALE GENOMIC DNA]</scope>
    <source>
        <strain evidence="3 4">DSE2036</strain>
    </source>
</reference>